<feature type="transmembrane region" description="Helical" evidence="1">
    <location>
        <begin position="33"/>
        <end position="54"/>
    </location>
</feature>
<keyword evidence="1" id="KW-1133">Transmembrane helix</keyword>
<evidence type="ECO:0000313" key="3">
    <source>
        <dbReference type="Proteomes" id="UP001596528"/>
    </source>
</evidence>
<dbReference type="Pfam" id="PF14068">
    <property type="entry name" value="YuiB"/>
    <property type="match status" value="1"/>
</dbReference>
<dbReference type="Proteomes" id="UP001596528">
    <property type="component" value="Unassembled WGS sequence"/>
</dbReference>
<gene>
    <name evidence="2" type="ORF">ACFQWB_07805</name>
</gene>
<accession>A0ABW2V117</accession>
<evidence type="ECO:0000313" key="2">
    <source>
        <dbReference type="EMBL" id="MFC7749842.1"/>
    </source>
</evidence>
<sequence>MIQIAIATVLIFVLVFGIGFILNMLMKTTWFPVYLYVAAVIGMFVYWASGSGTLWSNLAKYTVVDYIPFVGGIFGAVLSGQTIRTLRKQGFKMF</sequence>
<dbReference type="EMBL" id="JBHTGQ010000018">
    <property type="protein sequence ID" value="MFC7749842.1"/>
    <property type="molecule type" value="Genomic_DNA"/>
</dbReference>
<keyword evidence="3" id="KW-1185">Reference proteome</keyword>
<name>A0ABW2V117_9BACL</name>
<feature type="transmembrane region" description="Helical" evidence="1">
    <location>
        <begin position="66"/>
        <end position="86"/>
    </location>
</feature>
<organism evidence="2 3">
    <name type="scientific">Paenibacillus thermoaerophilus</name>
    <dbReference type="NCBI Taxonomy" id="1215385"/>
    <lineage>
        <taxon>Bacteria</taxon>
        <taxon>Bacillati</taxon>
        <taxon>Bacillota</taxon>
        <taxon>Bacilli</taxon>
        <taxon>Bacillales</taxon>
        <taxon>Paenibacillaceae</taxon>
        <taxon>Paenibacillus</taxon>
    </lineage>
</organism>
<dbReference type="RefSeq" id="WP_138788141.1">
    <property type="nucleotide sequence ID" value="NZ_JBHTGQ010000018.1"/>
</dbReference>
<proteinExistence type="predicted"/>
<keyword evidence="1" id="KW-0812">Transmembrane</keyword>
<keyword evidence="1" id="KW-0472">Membrane</keyword>
<reference evidence="3" key="1">
    <citation type="journal article" date="2019" name="Int. J. Syst. Evol. Microbiol.">
        <title>The Global Catalogue of Microorganisms (GCM) 10K type strain sequencing project: providing services to taxonomists for standard genome sequencing and annotation.</title>
        <authorList>
            <consortium name="The Broad Institute Genomics Platform"/>
            <consortium name="The Broad Institute Genome Sequencing Center for Infectious Disease"/>
            <person name="Wu L."/>
            <person name="Ma J."/>
        </authorList>
    </citation>
    <scope>NUCLEOTIDE SEQUENCE [LARGE SCALE GENOMIC DNA]</scope>
    <source>
        <strain evidence="3">JCM 18657</strain>
    </source>
</reference>
<comment type="caution">
    <text evidence="2">The sequence shown here is derived from an EMBL/GenBank/DDBJ whole genome shotgun (WGS) entry which is preliminary data.</text>
</comment>
<feature type="transmembrane region" description="Helical" evidence="1">
    <location>
        <begin position="6"/>
        <end position="26"/>
    </location>
</feature>
<evidence type="ECO:0000256" key="1">
    <source>
        <dbReference type="SAM" id="Phobius"/>
    </source>
</evidence>
<dbReference type="InterPro" id="IPR025917">
    <property type="entry name" value="YuiB"/>
</dbReference>
<protein>
    <submittedName>
        <fullName evidence="2">YuiB family protein</fullName>
    </submittedName>
</protein>